<evidence type="ECO:0000256" key="16">
    <source>
        <dbReference type="ARBA" id="ARBA00047632"/>
    </source>
</evidence>
<keyword evidence="17 18" id="KW-0131">Cell cycle</keyword>
<dbReference type="SUPFAM" id="SSF53244">
    <property type="entry name" value="MurD-like peptide ligases, peptide-binding domain"/>
    <property type="match status" value="1"/>
</dbReference>
<comment type="catalytic activity">
    <reaction evidence="16 17 18">
        <text>UDP-N-acetyl-alpha-D-muramoyl-L-alanine + D-glutamate + ATP = UDP-N-acetyl-alpha-D-muramoyl-L-alanyl-D-glutamate + ADP + phosphate + H(+)</text>
        <dbReference type="Rhea" id="RHEA:16429"/>
        <dbReference type="ChEBI" id="CHEBI:15378"/>
        <dbReference type="ChEBI" id="CHEBI:29986"/>
        <dbReference type="ChEBI" id="CHEBI:30616"/>
        <dbReference type="ChEBI" id="CHEBI:43474"/>
        <dbReference type="ChEBI" id="CHEBI:83898"/>
        <dbReference type="ChEBI" id="CHEBI:83900"/>
        <dbReference type="ChEBI" id="CHEBI:456216"/>
        <dbReference type="EC" id="6.3.2.9"/>
    </reaction>
</comment>
<keyword evidence="22" id="KW-1185">Reference proteome</keyword>
<keyword evidence="17 18" id="KW-0132">Cell division</keyword>
<evidence type="ECO:0000256" key="3">
    <source>
        <dbReference type="ARBA" id="ARBA00004752"/>
    </source>
</evidence>
<evidence type="ECO:0000256" key="14">
    <source>
        <dbReference type="ARBA" id="ARBA00030398"/>
    </source>
</evidence>
<evidence type="ECO:0000256" key="4">
    <source>
        <dbReference type="ARBA" id="ARBA00010416"/>
    </source>
</evidence>
<evidence type="ECO:0000259" key="20">
    <source>
        <dbReference type="Pfam" id="PF08245"/>
    </source>
</evidence>
<proteinExistence type="inferred from homology"/>
<dbReference type="InterPro" id="IPR004101">
    <property type="entry name" value="Mur_ligase_C"/>
</dbReference>
<organism evidence="21 22">
    <name type="scientific">Lentibacillus halophilus</name>
    <dbReference type="NCBI Taxonomy" id="295065"/>
    <lineage>
        <taxon>Bacteria</taxon>
        <taxon>Bacillati</taxon>
        <taxon>Bacillota</taxon>
        <taxon>Bacilli</taxon>
        <taxon>Bacillales</taxon>
        <taxon>Bacillaceae</taxon>
        <taxon>Lentibacillus</taxon>
    </lineage>
</organism>
<dbReference type="NCBIfam" id="TIGR01087">
    <property type="entry name" value="murD"/>
    <property type="match status" value="1"/>
</dbReference>
<dbReference type="HAMAP" id="MF_00639">
    <property type="entry name" value="MurD"/>
    <property type="match status" value="1"/>
</dbReference>
<sequence length="448" mass="49146">MKGLKHFPYSRVLVLGLAKSGTAAAKYLLSTGRKVRVNDQQAPDEDVLDDLHALGAELITGSHPLSVLDDMDVIIKNPGISYDHPILTEAVQRELPILTEIELAGLLVDNDIVGITGSNGKTTTATLTTAMINEGDRTAKLAGNIGSVATDVAQTLQVNETLILELSSFQLMGVNTFHPNIAVLLNIYEAHLDYHKTFENYRQAKCNIFAEQSSDDYLVYNADNPVVNASVADAAAIKIPFSVSQRVTHGAWSDETCIYFNEEKIADKKDIVLVGDHNLENILAAVCAAKLSGVTNDAIRHVLQTFSGVKHRLQHVATINERLFYNDSKATNLLATQKALSAFQNPVILLAGGLDRGNEFDDLKPYLDNVKAMVLFGETKEKLQRIAVEAAVPFIQTTDHLDEAVKLAFTQSERGDIILLSPACASWDQYRTFEERGDMFEQAVHKID</sequence>
<evidence type="ECO:0000256" key="5">
    <source>
        <dbReference type="ARBA" id="ARBA00012212"/>
    </source>
</evidence>
<evidence type="ECO:0000256" key="7">
    <source>
        <dbReference type="ARBA" id="ARBA00022490"/>
    </source>
</evidence>
<dbReference type="SUPFAM" id="SSF51984">
    <property type="entry name" value="MurCD N-terminal domain"/>
    <property type="match status" value="1"/>
</dbReference>
<protein>
    <recommendedName>
        <fullName evidence="6 17">UDP-N-acetylmuramoylalanine--D-glutamate ligase</fullName>
        <ecNumber evidence="5 17">6.3.2.9</ecNumber>
    </recommendedName>
    <alternativeName>
        <fullName evidence="15 17">D-glutamic acid-adding enzyme</fullName>
    </alternativeName>
    <alternativeName>
        <fullName evidence="14 17">UDP-N-acetylmuramoyl-L-alanyl-D-glutamate synthetase</fullName>
    </alternativeName>
</protein>
<comment type="caution">
    <text evidence="21">The sequence shown here is derived from an EMBL/GenBank/DDBJ whole genome shotgun (WGS) entry which is preliminary data.</text>
</comment>
<evidence type="ECO:0000259" key="19">
    <source>
        <dbReference type="Pfam" id="PF02875"/>
    </source>
</evidence>
<evidence type="ECO:0000256" key="11">
    <source>
        <dbReference type="ARBA" id="ARBA00022960"/>
    </source>
</evidence>
<keyword evidence="11 17" id="KW-0133">Cell shape</keyword>
<evidence type="ECO:0000256" key="12">
    <source>
        <dbReference type="ARBA" id="ARBA00022984"/>
    </source>
</evidence>
<evidence type="ECO:0000256" key="9">
    <source>
        <dbReference type="ARBA" id="ARBA00022741"/>
    </source>
</evidence>
<dbReference type="InterPro" id="IPR005762">
    <property type="entry name" value="MurD"/>
</dbReference>
<keyword evidence="7 17" id="KW-0963">Cytoplasm</keyword>
<dbReference type="InterPro" id="IPR013221">
    <property type="entry name" value="Mur_ligase_cen"/>
</dbReference>
<evidence type="ECO:0000256" key="13">
    <source>
        <dbReference type="ARBA" id="ARBA00023316"/>
    </source>
</evidence>
<comment type="similarity">
    <text evidence="4 17">Belongs to the MurCDEF family.</text>
</comment>
<dbReference type="Proteomes" id="UP001501459">
    <property type="component" value="Unassembled WGS sequence"/>
</dbReference>
<dbReference type="Pfam" id="PF08245">
    <property type="entry name" value="Mur_ligase_M"/>
    <property type="match status" value="1"/>
</dbReference>
<dbReference type="GO" id="GO:0016874">
    <property type="term" value="F:ligase activity"/>
    <property type="evidence" value="ECO:0007669"/>
    <property type="project" value="UniProtKB-KW"/>
</dbReference>
<evidence type="ECO:0000256" key="15">
    <source>
        <dbReference type="ARBA" id="ARBA00032324"/>
    </source>
</evidence>
<reference evidence="21 22" key="1">
    <citation type="journal article" date="2019" name="Int. J. Syst. Evol. Microbiol.">
        <title>The Global Catalogue of Microorganisms (GCM) 10K type strain sequencing project: providing services to taxonomists for standard genome sequencing and annotation.</title>
        <authorList>
            <consortium name="The Broad Institute Genomics Platform"/>
            <consortium name="The Broad Institute Genome Sequencing Center for Infectious Disease"/>
            <person name="Wu L."/>
            <person name="Ma J."/>
        </authorList>
    </citation>
    <scope>NUCLEOTIDE SEQUENCE [LARGE SCALE GENOMIC DNA]</scope>
    <source>
        <strain evidence="21 22">JCM 12149</strain>
    </source>
</reference>
<gene>
    <name evidence="17 21" type="primary">murD</name>
    <name evidence="21" type="ORF">GCM10008983_24400</name>
</gene>
<dbReference type="Gene3D" id="3.40.1190.10">
    <property type="entry name" value="Mur-like, catalytic domain"/>
    <property type="match status" value="1"/>
</dbReference>
<comment type="subcellular location">
    <subcellularLocation>
        <location evidence="2 17 18">Cytoplasm</location>
    </subcellularLocation>
</comment>
<comment type="pathway">
    <text evidence="3 17 18">Cell wall biogenesis; peptidoglycan biosynthesis.</text>
</comment>
<dbReference type="SUPFAM" id="SSF53623">
    <property type="entry name" value="MurD-like peptide ligases, catalytic domain"/>
    <property type="match status" value="1"/>
</dbReference>
<name>A0ABN0ZFC5_9BACI</name>
<evidence type="ECO:0000256" key="2">
    <source>
        <dbReference type="ARBA" id="ARBA00004496"/>
    </source>
</evidence>
<dbReference type="RefSeq" id="WP_343753541.1">
    <property type="nucleotide sequence ID" value="NZ_BAAADM010000054.1"/>
</dbReference>
<keyword evidence="9 17" id="KW-0547">Nucleotide-binding</keyword>
<evidence type="ECO:0000256" key="8">
    <source>
        <dbReference type="ARBA" id="ARBA00022598"/>
    </source>
</evidence>
<dbReference type="Gene3D" id="3.90.190.20">
    <property type="entry name" value="Mur ligase, C-terminal domain"/>
    <property type="match status" value="1"/>
</dbReference>
<keyword evidence="13 17" id="KW-0961">Cell wall biogenesis/degradation</keyword>
<feature type="domain" description="Mur ligase central" evidence="20">
    <location>
        <begin position="115"/>
        <end position="289"/>
    </location>
</feature>
<dbReference type="InterPro" id="IPR036565">
    <property type="entry name" value="Mur-like_cat_sf"/>
</dbReference>
<dbReference type="Pfam" id="PF21799">
    <property type="entry name" value="MurD-like_N"/>
    <property type="match status" value="1"/>
</dbReference>
<feature type="domain" description="Mur ligase C-terminal" evidence="19">
    <location>
        <begin position="311"/>
        <end position="424"/>
    </location>
</feature>
<evidence type="ECO:0000256" key="6">
    <source>
        <dbReference type="ARBA" id="ARBA00015655"/>
    </source>
</evidence>
<dbReference type="PANTHER" id="PTHR43692:SF1">
    <property type="entry name" value="UDP-N-ACETYLMURAMOYLALANINE--D-GLUTAMATE LIGASE"/>
    <property type="match status" value="1"/>
</dbReference>
<evidence type="ECO:0000313" key="21">
    <source>
        <dbReference type="EMBL" id="GAA0445845.1"/>
    </source>
</evidence>
<evidence type="ECO:0000256" key="18">
    <source>
        <dbReference type="RuleBase" id="RU003664"/>
    </source>
</evidence>
<evidence type="ECO:0000256" key="10">
    <source>
        <dbReference type="ARBA" id="ARBA00022840"/>
    </source>
</evidence>
<accession>A0ABN0ZFC5</accession>
<feature type="binding site" evidence="17">
    <location>
        <begin position="117"/>
        <end position="123"/>
    </location>
    <ligand>
        <name>ATP</name>
        <dbReference type="ChEBI" id="CHEBI:30616"/>
    </ligand>
</feature>
<evidence type="ECO:0000256" key="1">
    <source>
        <dbReference type="ARBA" id="ARBA00002734"/>
    </source>
</evidence>
<dbReference type="Pfam" id="PF02875">
    <property type="entry name" value="Mur_ligase_C"/>
    <property type="match status" value="1"/>
</dbReference>
<comment type="function">
    <text evidence="1 17 18">Cell wall formation. Catalyzes the addition of glutamate to the nucleotide precursor UDP-N-acetylmuramoyl-L-alanine (UMA).</text>
</comment>
<dbReference type="EMBL" id="BAAADM010000054">
    <property type="protein sequence ID" value="GAA0445845.1"/>
    <property type="molecule type" value="Genomic_DNA"/>
</dbReference>
<dbReference type="Gene3D" id="3.40.50.720">
    <property type="entry name" value="NAD(P)-binding Rossmann-like Domain"/>
    <property type="match status" value="1"/>
</dbReference>
<evidence type="ECO:0000313" key="22">
    <source>
        <dbReference type="Proteomes" id="UP001501459"/>
    </source>
</evidence>
<keyword evidence="8 17" id="KW-0436">Ligase</keyword>
<keyword evidence="12 17" id="KW-0573">Peptidoglycan synthesis</keyword>
<evidence type="ECO:0000256" key="17">
    <source>
        <dbReference type="HAMAP-Rule" id="MF_00639"/>
    </source>
</evidence>
<dbReference type="EC" id="6.3.2.9" evidence="5 17"/>
<dbReference type="InterPro" id="IPR036615">
    <property type="entry name" value="Mur_ligase_C_dom_sf"/>
</dbReference>
<keyword evidence="10 17" id="KW-0067">ATP-binding</keyword>
<dbReference type="PANTHER" id="PTHR43692">
    <property type="entry name" value="UDP-N-ACETYLMURAMOYLALANINE--D-GLUTAMATE LIGASE"/>
    <property type="match status" value="1"/>
</dbReference>